<comment type="caution">
    <text evidence="3">The sequence shown here is derived from an EMBL/GenBank/DDBJ whole genome shotgun (WGS) entry which is preliminary data.</text>
</comment>
<dbReference type="GO" id="GO:0043139">
    <property type="term" value="F:5'-3' DNA helicase activity"/>
    <property type="evidence" value="ECO:0007669"/>
    <property type="project" value="UniProtKB-EC"/>
</dbReference>
<feature type="domain" description="DNA helicase Pif1-like DEAD-box helicase" evidence="2">
    <location>
        <begin position="324"/>
        <end position="485"/>
    </location>
</feature>
<dbReference type="Proteomes" id="UP000683360">
    <property type="component" value="Unassembled WGS sequence"/>
</dbReference>
<dbReference type="InterPro" id="IPR010285">
    <property type="entry name" value="DNA_helicase_pif1-like_DEAD"/>
</dbReference>
<name>A0A8S3UFM9_MYTED</name>
<sequence length="490" mass="56469">MDIQMISGVYGIACYICSYICKSEPDTLKNALSDLLSSLRIQQPKPLRDKMFSVGMCVLKHRTLSAQEAAYRLSDLDFISSTRETIYLSALPPHKQYRRLKPQVEIDNMSPDSTEIFYSNLIDDYHRRPYCIEDICLFRYTQCYKRHYDKITKNCLKLLTCDRYIRMRLREAVVRVHLAQFNTDDYFYGLIQLYYPHRSFSDIIGSEKDVKLAFLKKNSLFDHQGLRNCHRTESIENAIKAIQLCQLPDFCDIQPHSHIDAQFAHDMSDNTAEHGLNNNHSVCENDNILPSQIHEYNVCHQDDTEWHNLLIGCCPNEMQSMYDKLTKDQKLVFKYISTQFNQKQEAFHVFISGGAGVGKSFLTSFLVQWMRTCTAYHSGSDPVCLCAPTGIASYHIKGMTIHSALKLPVQHGWDTTYLELGVLAMQKLKREFTNIHTLVIDEISMVSSTQLNFIHRRLTALKGNNLPFGGLNVIFVGDFFQLRPVRGTYA</sequence>
<dbReference type="Gene3D" id="3.40.50.300">
    <property type="entry name" value="P-loop containing nucleotide triphosphate hydrolases"/>
    <property type="match status" value="1"/>
</dbReference>
<dbReference type="SUPFAM" id="SSF52540">
    <property type="entry name" value="P-loop containing nucleoside triphosphate hydrolases"/>
    <property type="match status" value="1"/>
</dbReference>
<keyword evidence="1" id="KW-0234">DNA repair</keyword>
<dbReference type="GO" id="GO:0005524">
    <property type="term" value="F:ATP binding"/>
    <property type="evidence" value="ECO:0007669"/>
    <property type="project" value="UniProtKB-KW"/>
</dbReference>
<protein>
    <recommendedName>
        <fullName evidence="1">ATP-dependent DNA helicase</fullName>
        <ecNumber evidence="1">5.6.2.3</ecNumber>
    </recommendedName>
</protein>
<keyword evidence="1" id="KW-0233">DNA recombination</keyword>
<proteinExistence type="inferred from homology"/>
<dbReference type="AlphaFoldDB" id="A0A8S3UFM9"/>
<dbReference type="EC" id="5.6.2.3" evidence="1"/>
<dbReference type="EMBL" id="CAJPWZ010002749">
    <property type="protein sequence ID" value="CAG2244844.1"/>
    <property type="molecule type" value="Genomic_DNA"/>
</dbReference>
<dbReference type="InterPro" id="IPR051055">
    <property type="entry name" value="PIF1_helicase"/>
</dbReference>
<dbReference type="GO" id="GO:0016787">
    <property type="term" value="F:hydrolase activity"/>
    <property type="evidence" value="ECO:0007669"/>
    <property type="project" value="UniProtKB-KW"/>
</dbReference>
<comment type="cofactor">
    <cofactor evidence="1">
        <name>Mg(2+)</name>
        <dbReference type="ChEBI" id="CHEBI:18420"/>
    </cofactor>
</comment>
<keyword evidence="1" id="KW-0227">DNA damage</keyword>
<dbReference type="InterPro" id="IPR027417">
    <property type="entry name" value="P-loop_NTPase"/>
</dbReference>
<evidence type="ECO:0000256" key="1">
    <source>
        <dbReference type="RuleBase" id="RU363044"/>
    </source>
</evidence>
<dbReference type="GO" id="GO:0006281">
    <property type="term" value="P:DNA repair"/>
    <property type="evidence" value="ECO:0007669"/>
    <property type="project" value="UniProtKB-KW"/>
</dbReference>
<comment type="catalytic activity">
    <reaction evidence="1">
        <text>ATP + H2O = ADP + phosphate + H(+)</text>
        <dbReference type="Rhea" id="RHEA:13065"/>
        <dbReference type="ChEBI" id="CHEBI:15377"/>
        <dbReference type="ChEBI" id="CHEBI:15378"/>
        <dbReference type="ChEBI" id="CHEBI:30616"/>
        <dbReference type="ChEBI" id="CHEBI:43474"/>
        <dbReference type="ChEBI" id="CHEBI:456216"/>
        <dbReference type="EC" id="5.6.2.3"/>
    </reaction>
</comment>
<dbReference type="PANTHER" id="PTHR47642:SF3">
    <property type="entry name" value="ATP-DEPENDENT DNA HELICASE"/>
    <property type="match status" value="1"/>
</dbReference>
<evidence type="ECO:0000313" key="4">
    <source>
        <dbReference type="Proteomes" id="UP000683360"/>
    </source>
</evidence>
<keyword evidence="1" id="KW-0547">Nucleotide-binding</keyword>
<evidence type="ECO:0000259" key="2">
    <source>
        <dbReference type="Pfam" id="PF05970"/>
    </source>
</evidence>
<organism evidence="3 4">
    <name type="scientific">Mytilus edulis</name>
    <name type="common">Blue mussel</name>
    <dbReference type="NCBI Taxonomy" id="6550"/>
    <lineage>
        <taxon>Eukaryota</taxon>
        <taxon>Metazoa</taxon>
        <taxon>Spiralia</taxon>
        <taxon>Lophotrochozoa</taxon>
        <taxon>Mollusca</taxon>
        <taxon>Bivalvia</taxon>
        <taxon>Autobranchia</taxon>
        <taxon>Pteriomorphia</taxon>
        <taxon>Mytilida</taxon>
        <taxon>Mytiloidea</taxon>
        <taxon>Mytilidae</taxon>
        <taxon>Mytilinae</taxon>
        <taxon>Mytilus</taxon>
    </lineage>
</organism>
<gene>
    <name evidence="3" type="ORF">MEDL_56908</name>
</gene>
<dbReference type="PANTHER" id="PTHR47642">
    <property type="entry name" value="ATP-DEPENDENT DNA HELICASE"/>
    <property type="match status" value="1"/>
</dbReference>
<dbReference type="OrthoDB" id="10040528at2759"/>
<comment type="similarity">
    <text evidence="1">Belongs to the helicase family.</text>
</comment>
<keyword evidence="1" id="KW-0378">Hydrolase</keyword>
<keyword evidence="1" id="KW-0067">ATP-binding</keyword>
<dbReference type="GO" id="GO:0006310">
    <property type="term" value="P:DNA recombination"/>
    <property type="evidence" value="ECO:0007669"/>
    <property type="project" value="UniProtKB-KW"/>
</dbReference>
<keyword evidence="1" id="KW-0347">Helicase</keyword>
<reference evidence="3" key="1">
    <citation type="submission" date="2021-03" db="EMBL/GenBank/DDBJ databases">
        <authorList>
            <person name="Bekaert M."/>
        </authorList>
    </citation>
    <scope>NUCLEOTIDE SEQUENCE</scope>
</reference>
<dbReference type="GO" id="GO:0000723">
    <property type="term" value="P:telomere maintenance"/>
    <property type="evidence" value="ECO:0007669"/>
    <property type="project" value="InterPro"/>
</dbReference>
<accession>A0A8S3UFM9</accession>
<dbReference type="Pfam" id="PF05970">
    <property type="entry name" value="PIF1"/>
    <property type="match status" value="1"/>
</dbReference>
<keyword evidence="4" id="KW-1185">Reference proteome</keyword>
<evidence type="ECO:0000313" key="3">
    <source>
        <dbReference type="EMBL" id="CAG2244844.1"/>
    </source>
</evidence>